<gene>
    <name evidence="2" type="ORF">G3A44_00620</name>
</gene>
<evidence type="ECO:0000313" key="3">
    <source>
        <dbReference type="Proteomes" id="UP000484255"/>
    </source>
</evidence>
<dbReference type="RefSeq" id="WP_163455544.1">
    <property type="nucleotide sequence ID" value="NZ_JAAGOH010000001.1"/>
</dbReference>
<dbReference type="Proteomes" id="UP000484255">
    <property type="component" value="Unassembled WGS sequence"/>
</dbReference>
<sequence>MWKFTGRALSSRWLLFCVLPLLILAWLAFSIPGGLEDTMLRLQFWAQAALATGATYVIARSITGKVRGETMANEALERGNIGAGLVFLGIQFLRAFIFLGLLLFFSGAARAAGVPPNALKHLPTLKAQQVAVWPDMHRPEYLGALVEHESCTTLTSPRCWSPTARLKTAREEGAGLGQLTRAFRADGSLRFDALADARRLDPGGLSGLRWDTVYQRPDLQLRVIVLTQRANVARLLPLARDRDEALAMADAAYNGGLMGVLNERRACAFRSGCNPSQWFGHVERTCLKSAKPLYGTRSACDINRHHVADVWARMPKYTGLLT</sequence>
<comment type="caution">
    <text evidence="2">The sequence shown here is derived from an EMBL/GenBank/DDBJ whole genome shotgun (WGS) entry which is preliminary data.</text>
</comment>
<keyword evidence="1" id="KW-0472">Membrane</keyword>
<keyword evidence="1" id="KW-0812">Transmembrane</keyword>
<evidence type="ECO:0000313" key="2">
    <source>
        <dbReference type="EMBL" id="NDY89690.1"/>
    </source>
</evidence>
<feature type="transmembrane region" description="Helical" evidence="1">
    <location>
        <begin position="40"/>
        <end position="59"/>
    </location>
</feature>
<keyword evidence="3" id="KW-1185">Reference proteome</keyword>
<proteinExistence type="predicted"/>
<keyword evidence="1" id="KW-1133">Transmembrane helix</keyword>
<dbReference type="AlphaFoldDB" id="A0A7C9PEU7"/>
<accession>A0A7C9PEU7</accession>
<evidence type="ECO:0000256" key="1">
    <source>
        <dbReference type="SAM" id="Phobius"/>
    </source>
</evidence>
<feature type="transmembrane region" description="Helical" evidence="1">
    <location>
        <begin position="80"/>
        <end position="105"/>
    </location>
</feature>
<name>A0A7C9PEU7_9BURK</name>
<reference evidence="2 3" key="1">
    <citation type="submission" date="2020-02" db="EMBL/GenBank/DDBJ databases">
        <title>Ideonella bacterium strain TBM-1.</title>
        <authorList>
            <person name="Chen W.-M."/>
        </authorList>
    </citation>
    <scope>NUCLEOTIDE SEQUENCE [LARGE SCALE GENOMIC DNA]</scope>
    <source>
        <strain evidence="2 3">TBM-1</strain>
    </source>
</reference>
<dbReference type="EMBL" id="JAAGOH010000001">
    <property type="protein sequence ID" value="NDY89690.1"/>
    <property type="molecule type" value="Genomic_DNA"/>
</dbReference>
<organism evidence="2 3">
    <name type="scientific">Ideonella livida</name>
    <dbReference type="NCBI Taxonomy" id="2707176"/>
    <lineage>
        <taxon>Bacteria</taxon>
        <taxon>Pseudomonadati</taxon>
        <taxon>Pseudomonadota</taxon>
        <taxon>Betaproteobacteria</taxon>
        <taxon>Burkholderiales</taxon>
        <taxon>Sphaerotilaceae</taxon>
        <taxon>Ideonella</taxon>
    </lineage>
</organism>
<protein>
    <submittedName>
        <fullName evidence="2">Uncharacterized protein</fullName>
    </submittedName>
</protein>